<keyword evidence="2" id="KW-1185">Reference proteome</keyword>
<gene>
    <name evidence="1" type="ORF">Ga0074812_12520</name>
</gene>
<reference evidence="2" key="1">
    <citation type="submission" date="2015-11" db="EMBL/GenBank/DDBJ databases">
        <authorList>
            <person name="Varghese N."/>
        </authorList>
    </citation>
    <scope>NUCLEOTIDE SEQUENCE [LARGE SCALE GENOMIC DNA]</scope>
    <source>
        <strain evidence="2">DSM 45899</strain>
    </source>
</reference>
<dbReference type="AlphaFoldDB" id="A0A0S4QTQ9"/>
<protein>
    <submittedName>
        <fullName evidence="1">Uncharacterized protein</fullName>
    </submittedName>
</protein>
<proteinExistence type="predicted"/>
<evidence type="ECO:0000313" key="2">
    <source>
        <dbReference type="Proteomes" id="UP000198802"/>
    </source>
</evidence>
<sequence length="401" mass="43530">MPWSGSPAAVLADLLGGPREEPEWFGPAVAAVVGGSEAVLAAESPRALEEATVALVGAQVRRAVREHGRGLRFDWWYAKVSEALAAEVREDLDRGGDNWVGPWRLLHGLAAIGTPALASAPTGSIRKLSAAVARAGGASQPPWLRLVPRVAPGEVWLLRDAYGSRFGIIAGLSSDKSDPVVFLLDIDACGPVTVLNAGTYADVSESAAAWRSFAGVSADGARPRRVETADEVAVLAYADYDDNILHGGESDSALDNWFRANRRLRDLSDHFRRRGTPLPRPRSLYRDLDTEPLIEDFTAWYVDQHDAKPDTEAVAAIAYEWIEGALPGTWNAVSPHRVRHLRAVMSDWIDDRVTAAAHTLIPDWVRWHTEQSDLPEQLRVLSFAATDGSHDRPDLAAPCAP</sequence>
<dbReference type="RefSeq" id="WP_054571106.1">
    <property type="nucleotide sequence ID" value="NZ_FAOZ01000025.1"/>
</dbReference>
<name>A0A0S4QTQ9_9ACTN</name>
<dbReference type="Proteomes" id="UP000198802">
    <property type="component" value="Unassembled WGS sequence"/>
</dbReference>
<dbReference type="EMBL" id="FAOZ01000025">
    <property type="protein sequence ID" value="CUU59131.1"/>
    <property type="molecule type" value="Genomic_DNA"/>
</dbReference>
<organism evidence="1 2">
    <name type="scientific">Parafrankia irregularis</name>
    <dbReference type="NCBI Taxonomy" id="795642"/>
    <lineage>
        <taxon>Bacteria</taxon>
        <taxon>Bacillati</taxon>
        <taxon>Actinomycetota</taxon>
        <taxon>Actinomycetes</taxon>
        <taxon>Frankiales</taxon>
        <taxon>Frankiaceae</taxon>
        <taxon>Parafrankia</taxon>
    </lineage>
</organism>
<accession>A0A0S4QTQ9</accession>
<evidence type="ECO:0000313" key="1">
    <source>
        <dbReference type="EMBL" id="CUU59131.1"/>
    </source>
</evidence>